<dbReference type="PROSITE" id="PS50929">
    <property type="entry name" value="ABC_TM1F"/>
    <property type="match status" value="1"/>
</dbReference>
<dbReference type="CDD" id="cd18588">
    <property type="entry name" value="ABC_6TM_CyaB_HlyB_like"/>
    <property type="match status" value="1"/>
</dbReference>
<dbReference type="Pfam" id="PF03412">
    <property type="entry name" value="Peptidase_C39"/>
    <property type="match status" value="1"/>
</dbReference>
<proteinExistence type="inferred from homology"/>
<evidence type="ECO:0000256" key="4">
    <source>
        <dbReference type="ARBA" id="ARBA00022475"/>
    </source>
</evidence>
<evidence type="ECO:0008006" key="18">
    <source>
        <dbReference type="Google" id="ProtNLM"/>
    </source>
</evidence>
<dbReference type="InterPro" id="IPR003439">
    <property type="entry name" value="ABC_transporter-like_ATP-bd"/>
</dbReference>
<dbReference type="NCBIfam" id="TIGR01846">
    <property type="entry name" value="type_I_sec_HlyB"/>
    <property type="match status" value="1"/>
</dbReference>
<evidence type="ECO:0000313" key="17">
    <source>
        <dbReference type="Proteomes" id="UP000076643"/>
    </source>
</evidence>
<dbReference type="SUPFAM" id="SSF52540">
    <property type="entry name" value="P-loop containing nucleoside triphosphate hydrolases"/>
    <property type="match status" value="1"/>
</dbReference>
<dbReference type="AlphaFoldDB" id="A0A166YQ47"/>
<evidence type="ECO:0000259" key="15">
    <source>
        <dbReference type="PROSITE" id="PS50990"/>
    </source>
</evidence>
<dbReference type="Gene3D" id="3.90.70.10">
    <property type="entry name" value="Cysteine proteinases"/>
    <property type="match status" value="1"/>
</dbReference>
<feature type="transmembrane region" description="Helical" evidence="12">
    <location>
        <begin position="186"/>
        <end position="207"/>
    </location>
</feature>
<keyword evidence="7" id="KW-0067">ATP-binding</keyword>
<dbReference type="InterPro" id="IPR003593">
    <property type="entry name" value="AAA+_ATPase"/>
</dbReference>
<keyword evidence="11" id="KW-0080">Bacteriocin transport</keyword>
<feature type="transmembrane region" description="Helical" evidence="12">
    <location>
        <begin position="156"/>
        <end position="174"/>
    </location>
</feature>
<dbReference type="InterPro" id="IPR010132">
    <property type="entry name" value="ATPase_T1SS_HlyB"/>
</dbReference>
<dbReference type="PROSITE" id="PS00211">
    <property type="entry name" value="ABC_TRANSPORTER_1"/>
    <property type="match status" value="1"/>
</dbReference>
<dbReference type="RefSeq" id="WP_063358961.1">
    <property type="nucleotide sequence ID" value="NZ_AQHB01000019.1"/>
</dbReference>
<dbReference type="GO" id="GO:0030256">
    <property type="term" value="C:type I protein secretion system complex"/>
    <property type="evidence" value="ECO:0007669"/>
    <property type="project" value="InterPro"/>
</dbReference>
<feature type="transmembrane region" description="Helical" evidence="12">
    <location>
        <begin position="291"/>
        <end position="310"/>
    </location>
</feature>
<name>A0A166YQ47_9GAMM</name>
<evidence type="ECO:0000259" key="14">
    <source>
        <dbReference type="PROSITE" id="PS50929"/>
    </source>
</evidence>
<protein>
    <recommendedName>
        <fullName evidence="18">Peptidase C39</fullName>
    </recommendedName>
</protein>
<keyword evidence="3" id="KW-0813">Transport</keyword>
<evidence type="ECO:0000256" key="11">
    <source>
        <dbReference type="ARBA" id="ARBA00043264"/>
    </source>
</evidence>
<dbReference type="Pfam" id="PF00005">
    <property type="entry name" value="ABC_tran"/>
    <property type="match status" value="1"/>
</dbReference>
<dbReference type="SMART" id="SM00382">
    <property type="entry name" value="AAA"/>
    <property type="match status" value="1"/>
</dbReference>
<evidence type="ECO:0000256" key="10">
    <source>
        <dbReference type="ARBA" id="ARBA00023136"/>
    </source>
</evidence>
<evidence type="ECO:0000256" key="7">
    <source>
        <dbReference type="ARBA" id="ARBA00022840"/>
    </source>
</evidence>
<dbReference type="InterPro" id="IPR017871">
    <property type="entry name" value="ABC_transporter-like_CS"/>
</dbReference>
<dbReference type="GO" id="GO:0043213">
    <property type="term" value="P:bacteriocin transport"/>
    <property type="evidence" value="ECO:0007669"/>
    <property type="project" value="UniProtKB-KW"/>
</dbReference>
<dbReference type="GO" id="GO:0008233">
    <property type="term" value="F:peptidase activity"/>
    <property type="evidence" value="ECO:0007669"/>
    <property type="project" value="InterPro"/>
</dbReference>
<dbReference type="FunFam" id="3.40.50.300:FF:000299">
    <property type="entry name" value="ABC transporter ATP-binding protein/permease"/>
    <property type="match status" value="1"/>
</dbReference>
<sequence>MEVKHCSLQVMYGLQALAFAAKSFDKNVEVNYLKHQTGVHDEEIDHLTLCRCAKWIGLKASVQTTGIERLHLMPLPALVQIDGQFCVLLKIDKNEVQLYSPRKAQIIGMSLPDFSKVWNGELLMLAESEIKQSDVKFGFSWFIPSLKKHASQARKIILISFFIQLIALATPILFENVIDRVLVSRSVSSLQVLGIALLALAIFEPLYTYMRTWLFANLASKVSAELNARLFSHLVSLPMRYFGQRQTGQITARVREMEMIRQFLSGSALTMLIDLAFVIIVIAVLFAYAPLLTWIVLGSLVLYILFWLAIGPSLRRRVQAEFETSADNTAFLTEAVTGIETIKTSSVERGFEKQWKKSLASQLIASFRARVISIWAEQGISTIQKLSAALALWWGVKLVMSGDLTAGQLVAFNMLAGQVTMPILRLAQIWQDFQHCLISLRRVGDILDEEQEAGAKGLASSPDMKGSVQFHRVRFRYDDESPEVISNLSLDIKAGECIGITGQSGSGKSTLTKLLQRLYSPTSGEVIVDGMDLAIADPIELRRNLSVVLQESRLFAGSIAANISQCLPQATPEQIIDAAKLAGAHEFICSLPQGYQTQVGESGGRLSGGQRQRIAIARALITNPKILVLDEATSALDYESEATIIARLPEIAKGRTVISIAHRLNTIRFCDRIIVVEKGKIIEAGSHNELTNTQSRYKALWDLQTSS</sequence>
<feature type="domain" description="ABC transmembrane type-1" evidence="14">
    <location>
        <begin position="156"/>
        <end position="435"/>
    </location>
</feature>
<gene>
    <name evidence="16" type="ORF">N475_09120</name>
</gene>
<dbReference type="InterPro" id="IPR036640">
    <property type="entry name" value="ABC1_TM_sf"/>
</dbReference>
<dbReference type="GO" id="GO:0034040">
    <property type="term" value="F:ATPase-coupled lipid transmembrane transporter activity"/>
    <property type="evidence" value="ECO:0007669"/>
    <property type="project" value="TreeGrafter"/>
</dbReference>
<dbReference type="InterPro" id="IPR005074">
    <property type="entry name" value="Peptidase_C39"/>
</dbReference>
<dbReference type="SUPFAM" id="SSF90123">
    <property type="entry name" value="ABC transporter transmembrane region"/>
    <property type="match status" value="1"/>
</dbReference>
<dbReference type="InterPro" id="IPR027417">
    <property type="entry name" value="P-loop_NTPase"/>
</dbReference>
<dbReference type="PROSITE" id="PS50893">
    <property type="entry name" value="ABC_TRANSPORTER_2"/>
    <property type="match status" value="1"/>
</dbReference>
<dbReference type="EMBL" id="AUYB01000080">
    <property type="protein sequence ID" value="KZN43253.1"/>
    <property type="molecule type" value="Genomic_DNA"/>
</dbReference>
<evidence type="ECO:0000256" key="8">
    <source>
        <dbReference type="ARBA" id="ARBA00022927"/>
    </source>
</evidence>
<dbReference type="Gene3D" id="1.20.1560.10">
    <property type="entry name" value="ABC transporter type 1, transmembrane domain"/>
    <property type="match status" value="1"/>
</dbReference>
<dbReference type="PROSITE" id="PS50990">
    <property type="entry name" value="PEPTIDASE_C39"/>
    <property type="match status" value="1"/>
</dbReference>
<keyword evidence="10 12" id="KW-0472">Membrane</keyword>
<keyword evidence="4" id="KW-1003">Cell membrane</keyword>
<evidence type="ECO:0000259" key="13">
    <source>
        <dbReference type="PROSITE" id="PS50893"/>
    </source>
</evidence>
<evidence type="ECO:0000313" key="16">
    <source>
        <dbReference type="EMBL" id="KZN43253.1"/>
    </source>
</evidence>
<dbReference type="Proteomes" id="UP000076643">
    <property type="component" value="Unassembled WGS sequence"/>
</dbReference>
<evidence type="ECO:0000256" key="9">
    <source>
        <dbReference type="ARBA" id="ARBA00022989"/>
    </source>
</evidence>
<dbReference type="GO" id="GO:0140359">
    <property type="term" value="F:ABC-type transporter activity"/>
    <property type="evidence" value="ECO:0007669"/>
    <property type="project" value="InterPro"/>
</dbReference>
<evidence type="ECO:0000256" key="2">
    <source>
        <dbReference type="ARBA" id="ARBA00006025"/>
    </source>
</evidence>
<keyword evidence="17" id="KW-1185">Reference proteome</keyword>
<dbReference type="GO" id="GO:0005524">
    <property type="term" value="F:ATP binding"/>
    <property type="evidence" value="ECO:0007669"/>
    <property type="project" value="UniProtKB-KW"/>
</dbReference>
<feature type="domain" description="Peptidase C39" evidence="15">
    <location>
        <begin position="9"/>
        <end position="125"/>
    </location>
</feature>
<dbReference type="PATRIC" id="fig|1365250.3.peg.803"/>
<comment type="subcellular location">
    <subcellularLocation>
        <location evidence="1">Cell membrane</location>
        <topology evidence="1">Multi-pass membrane protein</topology>
    </subcellularLocation>
</comment>
<dbReference type="GO" id="GO:0016887">
    <property type="term" value="F:ATP hydrolysis activity"/>
    <property type="evidence" value="ECO:0007669"/>
    <property type="project" value="InterPro"/>
</dbReference>
<dbReference type="GO" id="GO:0030253">
    <property type="term" value="P:protein secretion by the type I secretion system"/>
    <property type="evidence" value="ECO:0007669"/>
    <property type="project" value="InterPro"/>
</dbReference>
<dbReference type="Pfam" id="PF00664">
    <property type="entry name" value="ABC_membrane"/>
    <property type="match status" value="1"/>
</dbReference>
<accession>A0A166YQ47</accession>
<evidence type="ECO:0000256" key="5">
    <source>
        <dbReference type="ARBA" id="ARBA00022692"/>
    </source>
</evidence>
<organism evidence="16 17">
    <name type="scientific">Pseudoalteromonas luteoviolacea DSM 6061</name>
    <dbReference type="NCBI Taxonomy" id="1365250"/>
    <lineage>
        <taxon>Bacteria</taxon>
        <taxon>Pseudomonadati</taxon>
        <taxon>Pseudomonadota</taxon>
        <taxon>Gammaproteobacteria</taxon>
        <taxon>Alteromonadales</taxon>
        <taxon>Pseudoalteromonadaceae</taxon>
        <taxon>Pseudoalteromonas</taxon>
    </lineage>
</organism>
<evidence type="ECO:0000256" key="3">
    <source>
        <dbReference type="ARBA" id="ARBA00022448"/>
    </source>
</evidence>
<dbReference type="InterPro" id="IPR039421">
    <property type="entry name" value="Type_1_exporter"/>
</dbReference>
<comment type="similarity">
    <text evidence="2">Belongs to the ABC transporter superfamily. Protein-1 exporter (TC 3.A.1.109) family.</text>
</comment>
<dbReference type="PANTHER" id="PTHR24221">
    <property type="entry name" value="ATP-BINDING CASSETTE SUB-FAMILY B"/>
    <property type="match status" value="1"/>
</dbReference>
<reference evidence="16 17" key="1">
    <citation type="submission" date="2013-07" db="EMBL/GenBank/DDBJ databases">
        <title>Comparative Genomic and Metabolomic Analysis of Twelve Strains of Pseudoalteromonas luteoviolacea.</title>
        <authorList>
            <person name="Vynne N.G."/>
            <person name="Mansson M."/>
            <person name="Gram L."/>
        </authorList>
    </citation>
    <scope>NUCLEOTIDE SEQUENCE [LARGE SCALE GENOMIC DNA]</scope>
    <source>
        <strain evidence="16 17">DSM 6061</strain>
    </source>
</reference>
<dbReference type="PANTHER" id="PTHR24221:SF654">
    <property type="entry name" value="ATP-BINDING CASSETTE SUB-FAMILY B MEMBER 6"/>
    <property type="match status" value="1"/>
</dbReference>
<evidence type="ECO:0000256" key="1">
    <source>
        <dbReference type="ARBA" id="ARBA00004651"/>
    </source>
</evidence>
<feature type="transmembrane region" description="Helical" evidence="12">
    <location>
        <begin position="263"/>
        <end position="285"/>
    </location>
</feature>
<evidence type="ECO:0000256" key="12">
    <source>
        <dbReference type="SAM" id="Phobius"/>
    </source>
</evidence>
<dbReference type="Gene3D" id="3.40.50.300">
    <property type="entry name" value="P-loop containing nucleotide triphosphate hydrolases"/>
    <property type="match status" value="1"/>
</dbReference>
<keyword evidence="8" id="KW-0653">Protein transport</keyword>
<keyword evidence="5 12" id="KW-0812">Transmembrane</keyword>
<keyword evidence="9 12" id="KW-1133">Transmembrane helix</keyword>
<dbReference type="GO" id="GO:0005886">
    <property type="term" value="C:plasma membrane"/>
    <property type="evidence" value="ECO:0007669"/>
    <property type="project" value="UniProtKB-SubCell"/>
</dbReference>
<dbReference type="GO" id="GO:0006508">
    <property type="term" value="P:proteolysis"/>
    <property type="evidence" value="ECO:0007669"/>
    <property type="project" value="InterPro"/>
</dbReference>
<keyword evidence="6" id="KW-0547">Nucleotide-binding</keyword>
<comment type="caution">
    <text evidence="16">The sequence shown here is derived from an EMBL/GenBank/DDBJ whole genome shotgun (WGS) entry which is preliminary data.</text>
</comment>
<dbReference type="InterPro" id="IPR011527">
    <property type="entry name" value="ABC1_TM_dom"/>
</dbReference>
<feature type="domain" description="ABC transporter" evidence="13">
    <location>
        <begin position="468"/>
        <end position="703"/>
    </location>
</feature>
<evidence type="ECO:0000256" key="6">
    <source>
        <dbReference type="ARBA" id="ARBA00022741"/>
    </source>
</evidence>